<keyword evidence="2" id="KW-1185">Reference proteome</keyword>
<reference evidence="1" key="1">
    <citation type="submission" date="2021-03" db="EMBL/GenBank/DDBJ databases">
        <title>Genomic Encyclopedia of Type Strains, Phase IV (KMG-IV): sequencing the most valuable type-strain genomes for metagenomic binning, comparative biology and taxonomic classification.</title>
        <authorList>
            <person name="Goeker M."/>
        </authorList>
    </citation>
    <scope>NUCLEOTIDE SEQUENCE</scope>
    <source>
        <strain evidence="1">DSM 26232</strain>
    </source>
</reference>
<organism evidence="1 2">
    <name type="scientific">Halolamina salifodinae</name>
    <dbReference type="NCBI Taxonomy" id="1202767"/>
    <lineage>
        <taxon>Archaea</taxon>
        <taxon>Methanobacteriati</taxon>
        <taxon>Methanobacteriota</taxon>
        <taxon>Stenosarchaea group</taxon>
        <taxon>Halobacteria</taxon>
        <taxon>Halobacteriales</taxon>
        <taxon>Haloferacaceae</taxon>
    </lineage>
</organism>
<evidence type="ECO:0000313" key="1">
    <source>
        <dbReference type="EMBL" id="MBP1987631.1"/>
    </source>
</evidence>
<name>A0A8T4GWY2_9EURY</name>
<accession>A0A8T4GWY2</accession>
<dbReference type="EMBL" id="JAGGLC010000004">
    <property type="protein sequence ID" value="MBP1987631.1"/>
    <property type="molecule type" value="Genomic_DNA"/>
</dbReference>
<evidence type="ECO:0000313" key="2">
    <source>
        <dbReference type="Proteomes" id="UP000823736"/>
    </source>
</evidence>
<gene>
    <name evidence="1" type="ORF">J2753_002132</name>
</gene>
<sequence>MSDRACLDTYAIPLTGCFTPDQLVGIHSLNELIPFDQSREHSLPHHTYYTQQPHGLH</sequence>
<comment type="caution">
    <text evidence="1">The sequence shown here is derived from an EMBL/GenBank/DDBJ whole genome shotgun (WGS) entry which is preliminary data.</text>
</comment>
<protein>
    <submittedName>
        <fullName evidence="1">Uncharacterized protein</fullName>
    </submittedName>
</protein>
<dbReference type="Proteomes" id="UP000823736">
    <property type="component" value="Unassembled WGS sequence"/>
</dbReference>
<proteinExistence type="predicted"/>
<dbReference type="AlphaFoldDB" id="A0A8T4GWY2"/>